<dbReference type="InterPro" id="IPR000980">
    <property type="entry name" value="SH2"/>
</dbReference>
<evidence type="ECO:0000256" key="6">
    <source>
        <dbReference type="ARBA" id="ARBA00022741"/>
    </source>
</evidence>
<dbReference type="Gene3D" id="1.10.510.10">
    <property type="entry name" value="Transferase(Phosphotransferase) domain 1"/>
    <property type="match status" value="2"/>
</dbReference>
<reference evidence="20" key="2">
    <citation type="submission" date="2015-02" db="UniProtKB">
        <authorList>
            <consortium name="EnsemblMetazoa"/>
        </authorList>
    </citation>
    <scope>IDENTIFICATION</scope>
</reference>
<keyword evidence="8 15" id="KW-0067">ATP-binding</keyword>
<feature type="domain" description="Protein kinase" evidence="18">
    <location>
        <begin position="830"/>
        <end position="1081"/>
    </location>
</feature>
<comment type="subcellular location">
    <subcellularLocation>
        <location evidence="1">Endomembrane system</location>
    </subcellularLocation>
</comment>
<feature type="compositionally biased region" description="Basic and acidic residues" evidence="16">
    <location>
        <begin position="789"/>
        <end position="804"/>
    </location>
</feature>
<evidence type="ECO:0000256" key="2">
    <source>
        <dbReference type="ARBA" id="ARBA00011903"/>
    </source>
</evidence>
<protein>
    <recommendedName>
        <fullName evidence="2">non-specific protein-tyrosine kinase</fullName>
        <ecNumber evidence="2">2.7.10.2</ecNumber>
    </recommendedName>
</protein>
<comment type="catalytic activity">
    <reaction evidence="12">
        <text>L-tyrosyl-[protein] + ATP = O-phospho-L-tyrosyl-[protein] + ADP + H(+)</text>
        <dbReference type="Rhea" id="RHEA:10596"/>
        <dbReference type="Rhea" id="RHEA-COMP:10136"/>
        <dbReference type="Rhea" id="RHEA-COMP:20101"/>
        <dbReference type="ChEBI" id="CHEBI:15378"/>
        <dbReference type="ChEBI" id="CHEBI:30616"/>
        <dbReference type="ChEBI" id="CHEBI:46858"/>
        <dbReference type="ChEBI" id="CHEBI:61978"/>
        <dbReference type="ChEBI" id="CHEBI:456216"/>
        <dbReference type="EC" id="2.7.10.1"/>
    </reaction>
</comment>
<dbReference type="InterPro" id="IPR017441">
    <property type="entry name" value="Protein_kinase_ATP_BS"/>
</dbReference>
<dbReference type="AlphaFoldDB" id="T1IKG8"/>
<dbReference type="Pfam" id="PF21990">
    <property type="entry name" value="SH2_1"/>
    <property type="match status" value="1"/>
</dbReference>
<dbReference type="GO" id="GO:0050793">
    <property type="term" value="P:regulation of developmental process"/>
    <property type="evidence" value="ECO:0007669"/>
    <property type="project" value="UniProtKB-ARBA"/>
</dbReference>
<dbReference type="eggNOG" id="KOG0197">
    <property type="taxonomic scope" value="Eukaryota"/>
</dbReference>
<organism evidence="20 21">
    <name type="scientific">Strigamia maritima</name>
    <name type="common">European centipede</name>
    <name type="synonym">Geophilus maritimus</name>
    <dbReference type="NCBI Taxonomy" id="126957"/>
    <lineage>
        <taxon>Eukaryota</taxon>
        <taxon>Metazoa</taxon>
        <taxon>Ecdysozoa</taxon>
        <taxon>Arthropoda</taxon>
        <taxon>Myriapoda</taxon>
        <taxon>Chilopoda</taxon>
        <taxon>Pleurostigmophora</taxon>
        <taxon>Geophilomorpha</taxon>
        <taxon>Linotaeniidae</taxon>
        <taxon>Strigamia</taxon>
    </lineage>
</organism>
<dbReference type="PANTHER" id="PTHR45807:SF7">
    <property type="entry name" value="TYROSINE-PROTEIN KINASE HOPSCOTCH"/>
    <property type="match status" value="1"/>
</dbReference>
<dbReference type="GO" id="GO:0030182">
    <property type="term" value="P:neuron differentiation"/>
    <property type="evidence" value="ECO:0007669"/>
    <property type="project" value="UniProtKB-ARBA"/>
</dbReference>
<dbReference type="InterPro" id="IPR000299">
    <property type="entry name" value="FERM_domain"/>
</dbReference>
<dbReference type="InterPro" id="IPR001245">
    <property type="entry name" value="Ser-Thr/Tyr_kinase_cat_dom"/>
</dbReference>
<keyword evidence="11" id="KW-0829">Tyrosine-protein kinase</keyword>
<evidence type="ECO:0000313" key="21">
    <source>
        <dbReference type="Proteomes" id="UP000014500"/>
    </source>
</evidence>
<dbReference type="PRINTS" id="PR00109">
    <property type="entry name" value="TYRKINASE"/>
</dbReference>
<evidence type="ECO:0000259" key="18">
    <source>
        <dbReference type="PROSITE" id="PS50011"/>
    </source>
</evidence>
<dbReference type="GO" id="GO:0035556">
    <property type="term" value="P:intracellular signal transduction"/>
    <property type="evidence" value="ECO:0007669"/>
    <property type="project" value="InterPro"/>
</dbReference>
<dbReference type="HOGENOM" id="CLU_008155_2_0_1"/>
<dbReference type="PROSITE" id="PS50001">
    <property type="entry name" value="SH2"/>
    <property type="match status" value="1"/>
</dbReference>
<dbReference type="Proteomes" id="UP000014500">
    <property type="component" value="Unassembled WGS sequence"/>
</dbReference>
<dbReference type="PANTHER" id="PTHR45807">
    <property type="entry name" value="TYROSINE-PROTEIN KINASE HOPSCOTCH"/>
    <property type="match status" value="1"/>
</dbReference>
<dbReference type="GO" id="GO:0071944">
    <property type="term" value="C:cell periphery"/>
    <property type="evidence" value="ECO:0007669"/>
    <property type="project" value="UniProtKB-ARBA"/>
</dbReference>
<dbReference type="InterPro" id="IPR016251">
    <property type="entry name" value="Tyr_kinase_non-rcpt_Jak/Tyk2"/>
</dbReference>
<dbReference type="GO" id="GO:0016020">
    <property type="term" value="C:membrane"/>
    <property type="evidence" value="ECO:0007669"/>
    <property type="project" value="InterPro"/>
</dbReference>
<dbReference type="Pfam" id="PF18379">
    <property type="entry name" value="FERM_F1"/>
    <property type="match status" value="1"/>
</dbReference>
<dbReference type="GO" id="GO:0005126">
    <property type="term" value="F:cytokine receptor binding"/>
    <property type="evidence" value="ECO:0007669"/>
    <property type="project" value="TreeGrafter"/>
</dbReference>
<dbReference type="PROSITE" id="PS00109">
    <property type="entry name" value="PROTEIN_KINASE_TYR"/>
    <property type="match status" value="1"/>
</dbReference>
<feature type="domain" description="SH2" evidence="17">
    <location>
        <begin position="334"/>
        <end position="414"/>
    </location>
</feature>
<evidence type="ECO:0000256" key="11">
    <source>
        <dbReference type="ARBA" id="ARBA00023137"/>
    </source>
</evidence>
<dbReference type="PROSITE" id="PS50011">
    <property type="entry name" value="PROTEIN_KINASE_DOM"/>
    <property type="match status" value="2"/>
</dbReference>
<accession>T1IKG8</accession>
<keyword evidence="5" id="KW-0677">Repeat</keyword>
<keyword evidence="10" id="KW-0472">Membrane</keyword>
<dbReference type="Pfam" id="PF07714">
    <property type="entry name" value="PK_Tyr_Ser-Thr"/>
    <property type="match status" value="2"/>
</dbReference>
<evidence type="ECO:0000313" key="20">
    <source>
        <dbReference type="EnsemblMetazoa" id="SMAR001417-PA"/>
    </source>
</evidence>
<dbReference type="Gene3D" id="3.30.505.10">
    <property type="entry name" value="SH2 domain"/>
    <property type="match status" value="1"/>
</dbReference>
<evidence type="ECO:0000259" key="19">
    <source>
        <dbReference type="PROSITE" id="PS50057"/>
    </source>
</evidence>
<dbReference type="PROSITE" id="PS50057">
    <property type="entry name" value="FERM_3"/>
    <property type="match status" value="1"/>
</dbReference>
<dbReference type="OMA" id="RCHNILV"/>
<dbReference type="EnsemblMetazoa" id="SMAR001417-RA">
    <property type="protein sequence ID" value="SMAR001417-PA"/>
    <property type="gene ID" value="SMAR001417"/>
</dbReference>
<dbReference type="SUPFAM" id="SSF55550">
    <property type="entry name" value="SH2 domain"/>
    <property type="match status" value="1"/>
</dbReference>
<feature type="region of interest" description="Disordered" evidence="16">
    <location>
        <begin position="786"/>
        <end position="806"/>
    </location>
</feature>
<dbReference type="InterPro" id="IPR041155">
    <property type="entry name" value="FERM_F1"/>
</dbReference>
<evidence type="ECO:0000256" key="1">
    <source>
        <dbReference type="ARBA" id="ARBA00004308"/>
    </source>
</evidence>
<evidence type="ECO:0000256" key="16">
    <source>
        <dbReference type="SAM" id="MobiDB-lite"/>
    </source>
</evidence>
<evidence type="ECO:0000259" key="17">
    <source>
        <dbReference type="PROSITE" id="PS50001"/>
    </source>
</evidence>
<dbReference type="InterPro" id="IPR036860">
    <property type="entry name" value="SH2_dom_sf"/>
</dbReference>
<dbReference type="PROSITE" id="PS00107">
    <property type="entry name" value="PROTEIN_KINASE_ATP"/>
    <property type="match status" value="1"/>
</dbReference>
<dbReference type="GO" id="GO:0009887">
    <property type="term" value="P:animal organ morphogenesis"/>
    <property type="evidence" value="ECO:0007669"/>
    <property type="project" value="UniProtKB-ARBA"/>
</dbReference>
<dbReference type="GO" id="GO:0005829">
    <property type="term" value="C:cytosol"/>
    <property type="evidence" value="ECO:0007669"/>
    <property type="project" value="TreeGrafter"/>
</dbReference>
<evidence type="ECO:0000256" key="7">
    <source>
        <dbReference type="ARBA" id="ARBA00022777"/>
    </source>
</evidence>
<dbReference type="GO" id="GO:0019221">
    <property type="term" value="P:cytokine-mediated signaling pathway"/>
    <property type="evidence" value="ECO:0007669"/>
    <property type="project" value="TreeGrafter"/>
</dbReference>
<evidence type="ECO:0000256" key="13">
    <source>
        <dbReference type="ARBA" id="ARBA00051245"/>
    </source>
</evidence>
<evidence type="ECO:0000256" key="14">
    <source>
        <dbReference type="PROSITE-ProRule" id="PRU00191"/>
    </source>
</evidence>
<dbReference type="InterPro" id="IPR008266">
    <property type="entry name" value="Tyr_kinase_AS"/>
</dbReference>
<dbReference type="GO" id="GO:0004715">
    <property type="term" value="F:non-membrane spanning protein tyrosine kinase activity"/>
    <property type="evidence" value="ECO:0007669"/>
    <property type="project" value="UniProtKB-EC"/>
</dbReference>
<dbReference type="GO" id="GO:0004714">
    <property type="term" value="F:transmembrane receptor protein tyrosine kinase activity"/>
    <property type="evidence" value="ECO:0007669"/>
    <property type="project" value="UniProtKB-EC"/>
</dbReference>
<evidence type="ECO:0000256" key="5">
    <source>
        <dbReference type="ARBA" id="ARBA00022737"/>
    </source>
</evidence>
<evidence type="ECO:0000256" key="10">
    <source>
        <dbReference type="ARBA" id="ARBA00023136"/>
    </source>
</evidence>
<keyword evidence="21" id="KW-1185">Reference proteome</keyword>
<dbReference type="EMBL" id="JH430530">
    <property type="status" value="NOT_ANNOTATED_CDS"/>
    <property type="molecule type" value="Genomic_DNA"/>
</dbReference>
<dbReference type="InterPro" id="IPR000719">
    <property type="entry name" value="Prot_kinase_dom"/>
</dbReference>
<feature type="binding site" evidence="15">
    <location>
        <position position="863"/>
    </location>
    <ligand>
        <name>ATP</name>
        <dbReference type="ChEBI" id="CHEBI:30616"/>
    </ligand>
</feature>
<dbReference type="InterPro" id="IPR051286">
    <property type="entry name" value="JAK"/>
</dbReference>
<dbReference type="STRING" id="126957.T1IKG8"/>
<dbReference type="GO" id="GO:0005524">
    <property type="term" value="F:ATP binding"/>
    <property type="evidence" value="ECO:0007669"/>
    <property type="project" value="UniProtKB-UniRule"/>
</dbReference>
<keyword evidence="3" id="KW-0597">Phosphoprotein</keyword>
<dbReference type="CDD" id="cd00192">
    <property type="entry name" value="PTKc"/>
    <property type="match status" value="1"/>
</dbReference>
<evidence type="ECO:0000256" key="8">
    <source>
        <dbReference type="ARBA" id="ARBA00022840"/>
    </source>
</evidence>
<dbReference type="InterPro" id="IPR019749">
    <property type="entry name" value="Band_41_domain"/>
</dbReference>
<dbReference type="InterPro" id="IPR011009">
    <property type="entry name" value="Kinase-like_dom_sf"/>
</dbReference>
<dbReference type="GO" id="GO:0051130">
    <property type="term" value="P:positive regulation of cellular component organization"/>
    <property type="evidence" value="ECO:0007669"/>
    <property type="project" value="UniProtKB-ARBA"/>
</dbReference>
<feature type="domain" description="Protein kinase" evidence="18">
    <location>
        <begin position="465"/>
        <end position="717"/>
    </location>
</feature>
<evidence type="ECO:0000256" key="15">
    <source>
        <dbReference type="PROSITE-ProRule" id="PRU10141"/>
    </source>
</evidence>
<keyword evidence="6 15" id="KW-0547">Nucleotide-binding</keyword>
<dbReference type="SMART" id="SM00295">
    <property type="entry name" value="B41"/>
    <property type="match status" value="1"/>
</dbReference>
<evidence type="ECO:0000256" key="4">
    <source>
        <dbReference type="ARBA" id="ARBA00022679"/>
    </source>
</evidence>
<dbReference type="PRINTS" id="PR01823">
    <property type="entry name" value="JANUSKINASE"/>
</dbReference>
<comment type="catalytic activity">
    <reaction evidence="13">
        <text>L-tyrosyl-[protein] + ATP = O-phospho-L-tyrosyl-[protein] + ADP + H(+)</text>
        <dbReference type="Rhea" id="RHEA:10596"/>
        <dbReference type="Rhea" id="RHEA-COMP:10136"/>
        <dbReference type="Rhea" id="RHEA-COMP:20101"/>
        <dbReference type="ChEBI" id="CHEBI:15378"/>
        <dbReference type="ChEBI" id="CHEBI:30616"/>
        <dbReference type="ChEBI" id="CHEBI:46858"/>
        <dbReference type="ChEBI" id="CHEBI:61978"/>
        <dbReference type="ChEBI" id="CHEBI:456216"/>
        <dbReference type="EC" id="2.7.10.2"/>
    </reaction>
</comment>
<dbReference type="SUPFAM" id="SSF56112">
    <property type="entry name" value="Protein kinase-like (PK-like)"/>
    <property type="match status" value="2"/>
</dbReference>
<evidence type="ECO:0000256" key="9">
    <source>
        <dbReference type="ARBA" id="ARBA00022999"/>
    </source>
</evidence>
<dbReference type="GO" id="GO:0048468">
    <property type="term" value="P:cell development"/>
    <property type="evidence" value="ECO:0007669"/>
    <property type="project" value="UniProtKB-ARBA"/>
</dbReference>
<keyword evidence="7" id="KW-0418">Kinase</keyword>
<feature type="domain" description="FERM" evidence="19">
    <location>
        <begin position="6"/>
        <end position="315"/>
    </location>
</feature>
<keyword evidence="9 14" id="KW-0727">SH2 domain</keyword>
<sequence length="1081" mass="124396">MPVMATQDLIVLLYGEFSPLHVSNTDDNAENICILAAKKCKIGPLARHLFGLFHPPTKTWLSPYDLLKDQDNTDSTGYEFRLRFKLPNVGKLARIDIAAFNYYFHQVVINCVLGRIFRGKIHETLKVKEKALGLAVTDMWRVKLEKNLSTQAIENDYKNYLPQEVMNQFKFFFLSRFLRKAMGDALSKLEENKQELLFVKEQYIQTILDLKPNYGCEEYCAFVDEEGQSIPVNLQMDPFHNTQPGLRRQMGNKKAPWTHVCSIEELCFISMGKDRTVEISRRNGVPQYFRFQKLGEMRSFVSLLDGYYRLTEKWTFNLCKELPTPSLRHLRSIKCHGPVDKEFAYNKLMSKSQNQCGVFILRENCDYSSFILDVILAGYEFPTSIHVIKLNTGEYRLENEDAAFASIQDLLNYYIRQNLLSTCIPPSEYDKSCLLLCKSEKSDYTSSSKDTLTIPLCINMKNLFCSGKDLDFQGKFTSVRQSTWKKGNQNISCCLKTLKSQFKHSHLHDFLNMINSCIYCHNEAIVSMYGMVINPPMIVMEYLPLGPLDSYLTSHCAELKEVDLVEAATYLAKALWYLEEENKCHGNIRCSNVLVSAHESNSFRVKLCDFGMPSCDITQIHWIPPECYETLHTSCHSLPADVWAFGTTIWEIFSYGLLPLPTTTPEEAKQLYLNGIRLPQPKHCDQDIYKLMIDCWVKDPDSRKKPQAIMRDINQTLYEAYNSRRTHEYAIVTAPPHQVELDSISISTVSSNTTDNETLPDTPHTSQRKFQDFFANFSLNRQSQIENNDSAKTHNENGNADRRGLQQSPSDISLLMFSQDQEWLIEMSQLEKKEKLGQGFYGEVYKASLTRWSGLGEEIVAIKQLKSGIGSGLQDLLREISIMKTLHHKNIVEIKGVVEEPEMLLVMEFVPLSSLLVYLRTYKSHLSEKQLIKFAMDIAEGMEYLGIKRIVHRDLAARNILVETPNSVKISDFGLAQLMGPKDYYRYAPETLRHWKFTHKSDVWSYGITLWEMFTFGEEPVLDGCQDDKLLHELESGKRLSCPPSASIDIYSYVMKRCWDADPKLRPTFTELVAEFTNMQL</sequence>
<reference evidence="21" key="1">
    <citation type="submission" date="2011-05" db="EMBL/GenBank/DDBJ databases">
        <authorList>
            <person name="Richards S.R."/>
            <person name="Qu J."/>
            <person name="Jiang H."/>
            <person name="Jhangiani S.N."/>
            <person name="Agravi P."/>
            <person name="Goodspeed R."/>
            <person name="Gross S."/>
            <person name="Mandapat C."/>
            <person name="Jackson L."/>
            <person name="Mathew T."/>
            <person name="Pu L."/>
            <person name="Thornton R."/>
            <person name="Saada N."/>
            <person name="Wilczek-Boney K.B."/>
            <person name="Lee S."/>
            <person name="Kovar C."/>
            <person name="Wu Y."/>
            <person name="Scherer S.E."/>
            <person name="Worley K.C."/>
            <person name="Muzny D.M."/>
            <person name="Gibbs R."/>
        </authorList>
    </citation>
    <scope>NUCLEOTIDE SEQUENCE</scope>
    <source>
        <strain evidence="21">Brora</strain>
    </source>
</reference>
<evidence type="ECO:0000256" key="3">
    <source>
        <dbReference type="ARBA" id="ARBA00022553"/>
    </source>
</evidence>
<dbReference type="EC" id="2.7.10.2" evidence="2"/>
<keyword evidence="4" id="KW-0808">Transferase</keyword>
<dbReference type="GO" id="GO:0007259">
    <property type="term" value="P:cell surface receptor signaling pathway via JAK-STAT"/>
    <property type="evidence" value="ECO:0007669"/>
    <property type="project" value="TreeGrafter"/>
</dbReference>
<dbReference type="SMART" id="SM00219">
    <property type="entry name" value="TyrKc"/>
    <property type="match status" value="2"/>
</dbReference>
<proteinExistence type="predicted"/>
<dbReference type="GO" id="GO:0012505">
    <property type="term" value="C:endomembrane system"/>
    <property type="evidence" value="ECO:0007669"/>
    <property type="project" value="UniProtKB-SubCell"/>
</dbReference>
<name>T1IKG8_STRMM</name>
<dbReference type="InterPro" id="IPR020635">
    <property type="entry name" value="Tyr_kinase_cat_dom"/>
</dbReference>
<dbReference type="FunFam" id="1.10.510.10:FF:001512">
    <property type="entry name" value="Receptor tyrosine-protein kinase erbB-2"/>
    <property type="match status" value="1"/>
</dbReference>
<evidence type="ECO:0000256" key="12">
    <source>
        <dbReference type="ARBA" id="ARBA00051243"/>
    </source>
</evidence>
<dbReference type="PhylomeDB" id="T1IKG8"/>